<comment type="catalytic activity">
    <reaction evidence="13">
        <text>[GlcNAc-(1-&gt;4)-Mur2Ac(oyl-L-Ala-gamma-D-Glu-L-Lys-D-Ala-D-Ala)](n)-di-trans,octa-cis-undecaprenyl diphosphate + beta-D-GlcNAc-(1-&gt;4)-Mur2Ac(oyl-L-Ala-gamma-D-Glu-L-Lys-D-Ala-D-Ala)-di-trans,octa-cis-undecaprenyl diphosphate = [GlcNAc-(1-&gt;4)-Mur2Ac(oyl-L-Ala-gamma-D-Glu-L-Lys-D-Ala-D-Ala)](n+1)-di-trans,octa-cis-undecaprenyl diphosphate + di-trans,octa-cis-undecaprenyl diphosphate + H(+)</text>
        <dbReference type="Rhea" id="RHEA:23708"/>
        <dbReference type="Rhea" id="RHEA-COMP:9602"/>
        <dbReference type="Rhea" id="RHEA-COMP:9603"/>
        <dbReference type="ChEBI" id="CHEBI:15378"/>
        <dbReference type="ChEBI" id="CHEBI:58405"/>
        <dbReference type="ChEBI" id="CHEBI:60033"/>
        <dbReference type="ChEBI" id="CHEBI:78435"/>
        <dbReference type="EC" id="2.4.99.28"/>
    </reaction>
</comment>
<dbReference type="GO" id="GO:0006508">
    <property type="term" value="P:proteolysis"/>
    <property type="evidence" value="ECO:0007669"/>
    <property type="project" value="UniProtKB-KW"/>
</dbReference>
<dbReference type="AlphaFoldDB" id="A0A1U7H9Q3"/>
<evidence type="ECO:0000256" key="4">
    <source>
        <dbReference type="ARBA" id="ARBA00022670"/>
    </source>
</evidence>
<keyword evidence="15" id="KW-0812">Transmembrane</keyword>
<feature type="region of interest" description="Disordered" evidence="14">
    <location>
        <begin position="709"/>
        <end position="805"/>
    </location>
</feature>
<dbReference type="Pfam" id="PF00905">
    <property type="entry name" value="Transpeptidase"/>
    <property type="match status" value="1"/>
</dbReference>
<keyword evidence="10" id="KW-0511">Multifunctional enzyme</keyword>
<dbReference type="Proteomes" id="UP000186868">
    <property type="component" value="Unassembled WGS sequence"/>
</dbReference>
<dbReference type="GO" id="GO:0008955">
    <property type="term" value="F:peptidoglycan glycosyltransferase activity"/>
    <property type="evidence" value="ECO:0007669"/>
    <property type="project" value="UniProtKB-EC"/>
</dbReference>
<feature type="compositionally biased region" description="Pro residues" evidence="14">
    <location>
        <begin position="786"/>
        <end position="805"/>
    </location>
</feature>
<evidence type="ECO:0000256" key="11">
    <source>
        <dbReference type="ARBA" id="ARBA00023316"/>
    </source>
</evidence>
<dbReference type="InterPro" id="IPR050396">
    <property type="entry name" value="Glycosyltr_51/Transpeptidase"/>
</dbReference>
<dbReference type="RefSeq" id="WP_073601088.1">
    <property type="nucleotide sequence ID" value="NZ_MRCB01000031.1"/>
</dbReference>
<dbReference type="Pfam" id="PF00912">
    <property type="entry name" value="Transgly"/>
    <property type="match status" value="1"/>
</dbReference>
<keyword evidence="11" id="KW-0961">Cell wall biogenesis/degradation</keyword>
<dbReference type="Gene3D" id="3.40.710.10">
    <property type="entry name" value="DD-peptidase/beta-lactamase superfamily"/>
    <property type="match status" value="1"/>
</dbReference>
<evidence type="ECO:0000256" key="2">
    <source>
        <dbReference type="ARBA" id="ARBA00007739"/>
    </source>
</evidence>
<evidence type="ECO:0000256" key="6">
    <source>
        <dbReference type="ARBA" id="ARBA00022679"/>
    </source>
</evidence>
<dbReference type="FunFam" id="1.10.3810.10:FF:000001">
    <property type="entry name" value="Penicillin-binding protein 1A"/>
    <property type="match status" value="1"/>
</dbReference>
<feature type="transmembrane region" description="Helical" evidence="15">
    <location>
        <begin position="88"/>
        <end position="112"/>
    </location>
</feature>
<protein>
    <submittedName>
        <fullName evidence="18">Penicillin-binding protein</fullName>
    </submittedName>
</protein>
<dbReference type="PANTHER" id="PTHR32282:SF31">
    <property type="entry name" value="PEPTIDOGLYCAN GLYCOSYLTRANSFERASE"/>
    <property type="match status" value="1"/>
</dbReference>
<keyword evidence="6" id="KW-0808">Transferase</keyword>
<evidence type="ECO:0000256" key="13">
    <source>
        <dbReference type="ARBA" id="ARBA00049902"/>
    </source>
</evidence>
<evidence type="ECO:0000256" key="1">
    <source>
        <dbReference type="ARBA" id="ARBA00007090"/>
    </source>
</evidence>
<evidence type="ECO:0000256" key="8">
    <source>
        <dbReference type="ARBA" id="ARBA00022960"/>
    </source>
</evidence>
<dbReference type="InterPro" id="IPR012338">
    <property type="entry name" value="Beta-lactam/transpept-like"/>
</dbReference>
<dbReference type="NCBIfam" id="TIGR02074">
    <property type="entry name" value="PBP_1a_fam"/>
    <property type="match status" value="1"/>
</dbReference>
<keyword evidence="5" id="KW-0328">Glycosyltransferase</keyword>
<keyword evidence="19" id="KW-1185">Reference proteome</keyword>
<keyword evidence="15" id="KW-1133">Transmembrane helix</keyword>
<feature type="domain" description="Glycosyl transferase family 51" evidence="17">
    <location>
        <begin position="139"/>
        <end position="314"/>
    </location>
</feature>
<feature type="region of interest" description="Disordered" evidence="14">
    <location>
        <begin position="20"/>
        <end position="57"/>
    </location>
</feature>
<evidence type="ECO:0000313" key="18">
    <source>
        <dbReference type="EMBL" id="OKH20322.1"/>
    </source>
</evidence>
<feature type="compositionally biased region" description="Low complexity" evidence="14">
    <location>
        <begin position="757"/>
        <end position="772"/>
    </location>
</feature>
<name>A0A1U7H9Q3_9CYAN</name>
<dbReference type="InterPro" id="IPR023346">
    <property type="entry name" value="Lysozyme-like_dom_sf"/>
</dbReference>
<accession>A0A1U7H9Q3</accession>
<keyword evidence="9" id="KW-0573">Peptidoglycan synthesis</keyword>
<dbReference type="Gene3D" id="1.10.3810.10">
    <property type="entry name" value="Biosynthetic peptidoglycan transglycosylase-like"/>
    <property type="match status" value="1"/>
</dbReference>
<dbReference type="GO" id="GO:0030288">
    <property type="term" value="C:outer membrane-bounded periplasmic space"/>
    <property type="evidence" value="ECO:0007669"/>
    <property type="project" value="TreeGrafter"/>
</dbReference>
<dbReference type="STRING" id="1921803.NIES593_19020"/>
<evidence type="ECO:0000256" key="7">
    <source>
        <dbReference type="ARBA" id="ARBA00022801"/>
    </source>
</evidence>
<evidence type="ECO:0000256" key="10">
    <source>
        <dbReference type="ARBA" id="ARBA00023268"/>
    </source>
</evidence>
<dbReference type="EMBL" id="MRCB01000031">
    <property type="protein sequence ID" value="OKH20322.1"/>
    <property type="molecule type" value="Genomic_DNA"/>
</dbReference>
<comment type="similarity">
    <text evidence="1">In the C-terminal section; belongs to the transpeptidase family.</text>
</comment>
<evidence type="ECO:0000256" key="14">
    <source>
        <dbReference type="SAM" id="MobiDB-lite"/>
    </source>
</evidence>
<evidence type="ECO:0000256" key="9">
    <source>
        <dbReference type="ARBA" id="ARBA00022984"/>
    </source>
</evidence>
<dbReference type="OrthoDB" id="9766909at2"/>
<feature type="domain" description="Penicillin-binding protein transpeptidase" evidence="16">
    <location>
        <begin position="406"/>
        <end position="658"/>
    </location>
</feature>
<dbReference type="GO" id="GO:0009002">
    <property type="term" value="F:serine-type D-Ala-D-Ala carboxypeptidase activity"/>
    <property type="evidence" value="ECO:0007669"/>
    <property type="project" value="UniProtKB-EC"/>
</dbReference>
<dbReference type="InterPro" id="IPR001264">
    <property type="entry name" value="Glyco_trans_51"/>
</dbReference>
<keyword evidence="4" id="KW-0645">Protease</keyword>
<evidence type="ECO:0000256" key="12">
    <source>
        <dbReference type="ARBA" id="ARBA00034000"/>
    </source>
</evidence>
<dbReference type="InterPro" id="IPR036950">
    <property type="entry name" value="PBP_transglycosylase"/>
</dbReference>
<feature type="compositionally biased region" description="Basic residues" evidence="14">
    <location>
        <begin position="42"/>
        <end position="57"/>
    </location>
</feature>
<dbReference type="GO" id="GO:0009252">
    <property type="term" value="P:peptidoglycan biosynthetic process"/>
    <property type="evidence" value="ECO:0007669"/>
    <property type="project" value="UniProtKB-KW"/>
</dbReference>
<proteinExistence type="inferred from homology"/>
<dbReference type="InterPro" id="IPR001460">
    <property type="entry name" value="PCN-bd_Tpept"/>
</dbReference>
<keyword evidence="8" id="KW-0133">Cell shape</keyword>
<comment type="similarity">
    <text evidence="2">In the N-terminal section; belongs to the glycosyltransferase 51 family.</text>
</comment>
<sequence length="805" mass="89312">MFKKFNPKAKKRLSQFLRATAEKLESNSETRSESPSPPQPNSRRRRKPTAKKQKQRTKSLRLPVLLANFSSRFKALSQGVFRHYRPRFWFLMGTGVALGGGAIALGAGAYYIESGLPDSVDEILTYTRPGTITIEAADGTILQEIGPVTHEKLKIWQIPDRVSKAFIASEDRRFQEHQGVDFLGIARAIVTNLQAGRVVEGGSTITQQLARITFLNQERNVGRKFKEMRLAKKIEEDFDKEQILERYLNLVYLGSGAYGIADAAWVYFSKPVGELTLAEAATLAGIVPAPSVYSPLDNPKAAKERRNQVLRKMQAQGLITAQEAEAAIASPLEVKQGKLKRLERKAPYFTEYIQKELPKYVSPEVLKAGGIVVETTLNPRWQRHAEETIERTVERYGKWQRFEQAAIVAIDPRNGQIKAMVGGTDFGKNEFNRVTQAKRQPGSTFKTFVYTTAIAAGFSPNRRFPDAEYVVDGYKPENYGDRYSGAQVSMRNAISDSLNVVAVRVLVEVGWNPIIKIAQKMGIESKLFPTYSLALGASEVNLLELTSAYGTLANRGVRQPPYGISRILDRRGRVIYQANFKAQEAIDPDTAAIVTWMLRGVVDGGTGVAAQIGRAVAGKTGTSDKARDLWFVGYIPQLVTGVWLGNDNNQATWGQSSTAAATWRQFMLEAAEDIPSESFPDLPSRIEGRQGTIKAEPIKPRRSYYNYTTATNPDGERVGAVGEASVPRRRRRLRRDRSTATYVRPERKVYRPRRSRSGYSRRVAPAPVNRAPEPAPAAPKPTTAPAVPPPASTFTPPAPPASRKD</sequence>
<dbReference type="GO" id="GO:0008360">
    <property type="term" value="P:regulation of cell shape"/>
    <property type="evidence" value="ECO:0007669"/>
    <property type="project" value="UniProtKB-KW"/>
</dbReference>
<dbReference type="PANTHER" id="PTHR32282">
    <property type="entry name" value="BINDING PROTEIN TRANSPEPTIDASE, PUTATIVE-RELATED"/>
    <property type="match status" value="1"/>
</dbReference>
<keyword evidence="7" id="KW-0378">Hydrolase</keyword>
<dbReference type="SUPFAM" id="SSF56601">
    <property type="entry name" value="beta-lactamase/transpeptidase-like"/>
    <property type="match status" value="1"/>
</dbReference>
<evidence type="ECO:0000256" key="3">
    <source>
        <dbReference type="ARBA" id="ARBA00022645"/>
    </source>
</evidence>
<feature type="compositionally biased region" description="Basic and acidic residues" evidence="14">
    <location>
        <begin position="20"/>
        <end position="32"/>
    </location>
</feature>
<evidence type="ECO:0000259" key="16">
    <source>
        <dbReference type="Pfam" id="PF00905"/>
    </source>
</evidence>
<gene>
    <name evidence="18" type="ORF">NIES593_19020</name>
</gene>
<evidence type="ECO:0000256" key="5">
    <source>
        <dbReference type="ARBA" id="ARBA00022676"/>
    </source>
</evidence>
<dbReference type="SUPFAM" id="SSF53955">
    <property type="entry name" value="Lysozyme-like"/>
    <property type="match status" value="1"/>
</dbReference>
<dbReference type="GO" id="GO:0071555">
    <property type="term" value="P:cell wall organization"/>
    <property type="evidence" value="ECO:0007669"/>
    <property type="project" value="UniProtKB-KW"/>
</dbReference>
<keyword evidence="15" id="KW-0472">Membrane</keyword>
<dbReference type="GO" id="GO:0008658">
    <property type="term" value="F:penicillin binding"/>
    <property type="evidence" value="ECO:0007669"/>
    <property type="project" value="InterPro"/>
</dbReference>
<comment type="catalytic activity">
    <reaction evidence="12">
        <text>Preferential cleavage: (Ac)2-L-Lys-D-Ala-|-D-Ala. Also transpeptidation of peptidyl-alanyl moieties that are N-acyl substituents of D-alanine.</text>
        <dbReference type="EC" id="3.4.16.4"/>
    </reaction>
</comment>
<evidence type="ECO:0000313" key="19">
    <source>
        <dbReference type="Proteomes" id="UP000186868"/>
    </source>
</evidence>
<reference evidence="18 19" key="1">
    <citation type="submission" date="2016-11" db="EMBL/GenBank/DDBJ databases">
        <title>Draft Genome Sequences of Nine Cyanobacterial Strains from Diverse Habitats.</title>
        <authorList>
            <person name="Zhu T."/>
            <person name="Hou S."/>
            <person name="Lu X."/>
            <person name="Hess W.R."/>
        </authorList>
    </citation>
    <scope>NUCLEOTIDE SEQUENCE [LARGE SCALE GENOMIC DNA]</scope>
    <source>
        <strain evidence="18 19">NIES-593</strain>
    </source>
</reference>
<evidence type="ECO:0000259" key="17">
    <source>
        <dbReference type="Pfam" id="PF00912"/>
    </source>
</evidence>
<keyword evidence="3" id="KW-0121">Carboxypeptidase</keyword>
<comment type="caution">
    <text evidence="18">The sequence shown here is derived from an EMBL/GenBank/DDBJ whole genome shotgun (WGS) entry which is preliminary data.</text>
</comment>
<evidence type="ECO:0000256" key="15">
    <source>
        <dbReference type="SAM" id="Phobius"/>
    </source>
</evidence>
<organism evidence="18 19">
    <name type="scientific">Hydrococcus rivularis NIES-593</name>
    <dbReference type="NCBI Taxonomy" id="1921803"/>
    <lineage>
        <taxon>Bacteria</taxon>
        <taxon>Bacillati</taxon>
        <taxon>Cyanobacteriota</taxon>
        <taxon>Cyanophyceae</taxon>
        <taxon>Pleurocapsales</taxon>
        <taxon>Hydrococcaceae</taxon>
        <taxon>Hydrococcus</taxon>
    </lineage>
</organism>